<evidence type="ECO:0000313" key="2">
    <source>
        <dbReference type="EMBL" id="GGJ42396.1"/>
    </source>
</evidence>
<reference evidence="2" key="2">
    <citation type="submission" date="2020-09" db="EMBL/GenBank/DDBJ databases">
        <authorList>
            <person name="Sun Q."/>
            <person name="Ohkuma M."/>
        </authorList>
    </citation>
    <scope>NUCLEOTIDE SEQUENCE</scope>
    <source>
        <strain evidence="2">JCM 3086</strain>
    </source>
</reference>
<proteinExistence type="predicted"/>
<dbReference type="EMBL" id="BMQA01000027">
    <property type="protein sequence ID" value="GGJ42396.1"/>
    <property type="molecule type" value="Genomic_DNA"/>
</dbReference>
<comment type="caution">
    <text evidence="2">The sequence shown here is derived from an EMBL/GenBank/DDBJ whole genome shotgun (WGS) entry which is preliminary data.</text>
</comment>
<gene>
    <name evidence="2" type="ORF">GCM10010121_061890</name>
</gene>
<organism evidence="2 3">
    <name type="scientific">Streptomyces brasiliensis</name>
    <dbReference type="NCBI Taxonomy" id="1954"/>
    <lineage>
        <taxon>Bacteria</taxon>
        <taxon>Bacillati</taxon>
        <taxon>Actinomycetota</taxon>
        <taxon>Actinomycetes</taxon>
        <taxon>Kitasatosporales</taxon>
        <taxon>Streptomycetaceae</taxon>
        <taxon>Streptomyces</taxon>
    </lineage>
</organism>
<protein>
    <submittedName>
        <fullName evidence="2">Uncharacterized protein</fullName>
    </submittedName>
</protein>
<feature type="region of interest" description="Disordered" evidence="1">
    <location>
        <begin position="1"/>
        <end position="23"/>
    </location>
</feature>
<dbReference type="Proteomes" id="UP000657574">
    <property type="component" value="Unassembled WGS sequence"/>
</dbReference>
<name>A0A917NZ18_9ACTN</name>
<evidence type="ECO:0000313" key="3">
    <source>
        <dbReference type="Proteomes" id="UP000657574"/>
    </source>
</evidence>
<keyword evidence="3" id="KW-1185">Reference proteome</keyword>
<sequence>MRVTTPTAHVGPGDPPGSAPRGGDWHCVIWHPQNLPRPLPRSLPQPFRRGGRRLSKACACLGFLPSLHHQECTVRTYIGGHQAVSVDDFAELALGTPIELWLGVEGETDEERAAREDAARDILADHPEMPDDLIRIAAGVVETHPELFDIVPLVRPARRRTPRRGVAA</sequence>
<reference evidence="2" key="1">
    <citation type="journal article" date="2014" name="Int. J. Syst. Evol. Microbiol.">
        <title>Complete genome sequence of Corynebacterium casei LMG S-19264T (=DSM 44701T), isolated from a smear-ripened cheese.</title>
        <authorList>
            <consortium name="US DOE Joint Genome Institute (JGI-PGF)"/>
            <person name="Walter F."/>
            <person name="Albersmeier A."/>
            <person name="Kalinowski J."/>
            <person name="Ruckert C."/>
        </authorList>
    </citation>
    <scope>NUCLEOTIDE SEQUENCE</scope>
    <source>
        <strain evidence="2">JCM 3086</strain>
    </source>
</reference>
<evidence type="ECO:0000256" key="1">
    <source>
        <dbReference type="SAM" id="MobiDB-lite"/>
    </source>
</evidence>
<dbReference type="AlphaFoldDB" id="A0A917NZ18"/>
<accession>A0A917NZ18</accession>